<keyword evidence="7" id="KW-0325">Glycoprotein</keyword>
<evidence type="ECO:0000313" key="10">
    <source>
        <dbReference type="Proteomes" id="UP001488838"/>
    </source>
</evidence>
<evidence type="ECO:0000256" key="1">
    <source>
        <dbReference type="ARBA" id="ARBA00004606"/>
    </source>
</evidence>
<evidence type="ECO:0000313" key="9">
    <source>
        <dbReference type="EMBL" id="KAK7802138.1"/>
    </source>
</evidence>
<comment type="caution">
    <text evidence="9">The sequence shown here is derived from an EMBL/GenBank/DDBJ whole genome shotgun (WGS) entry which is preliminary data.</text>
</comment>
<sequence>MTDEEITYATVRFLKSSGLQNEGKSNETQGPKKADHKVFQCKQEKHELQKTLNNIDQEYRTMKNYYYLRKEMLRNKSIEWDALKDHLNSLERKQNRCYGEEDLKSY</sequence>
<evidence type="ECO:0000256" key="5">
    <source>
        <dbReference type="ARBA" id="ARBA00023136"/>
    </source>
</evidence>
<gene>
    <name evidence="9" type="ORF">U0070_008776</name>
</gene>
<keyword evidence="2" id="KW-0812">Transmembrane</keyword>
<evidence type="ECO:0000256" key="3">
    <source>
        <dbReference type="ARBA" id="ARBA00022968"/>
    </source>
</evidence>
<dbReference type="AlphaFoldDB" id="A0AAW0HHV1"/>
<reference evidence="9 10" key="1">
    <citation type="journal article" date="2023" name="bioRxiv">
        <title>Conserved and derived expression patterns and positive selection on dental genes reveal complex evolutionary context of ever-growing rodent molars.</title>
        <authorList>
            <person name="Calamari Z.T."/>
            <person name="Song A."/>
            <person name="Cohen E."/>
            <person name="Akter M."/>
            <person name="Roy R.D."/>
            <person name="Hallikas O."/>
            <person name="Christensen M.M."/>
            <person name="Li P."/>
            <person name="Marangoni P."/>
            <person name="Jernvall J."/>
            <person name="Klein O.D."/>
        </authorList>
    </citation>
    <scope>NUCLEOTIDE SEQUENCE [LARGE SCALE GENOMIC DNA]</scope>
    <source>
        <strain evidence="9">V071</strain>
    </source>
</reference>
<feature type="domain" description="Ly49-like N-terminal" evidence="8">
    <location>
        <begin position="37"/>
        <end position="101"/>
    </location>
</feature>
<keyword evidence="6" id="KW-1015">Disulfide bond</keyword>
<keyword evidence="10" id="KW-1185">Reference proteome</keyword>
<keyword evidence="4" id="KW-1133">Transmembrane helix</keyword>
<accession>A0AAW0HHV1</accession>
<comment type="subcellular location">
    <subcellularLocation>
        <location evidence="1">Membrane</location>
        <topology evidence="1">Single-pass type II membrane protein</topology>
    </subcellularLocation>
</comment>
<keyword evidence="3" id="KW-0735">Signal-anchor</keyword>
<dbReference type="InterPro" id="IPR052013">
    <property type="entry name" value="Mouse_KLRs"/>
</dbReference>
<keyword evidence="5" id="KW-0472">Membrane</keyword>
<dbReference type="PANTHER" id="PTHR46329">
    <property type="entry name" value="KILLER CELL LECTIN-LIKE RECEPTOR 2"/>
    <property type="match status" value="1"/>
</dbReference>
<name>A0AAW0HHV1_MYOGA</name>
<dbReference type="EMBL" id="JBBHLL010000475">
    <property type="protein sequence ID" value="KAK7802138.1"/>
    <property type="molecule type" value="Genomic_DNA"/>
</dbReference>
<evidence type="ECO:0000256" key="2">
    <source>
        <dbReference type="ARBA" id="ARBA00022692"/>
    </source>
</evidence>
<evidence type="ECO:0000256" key="4">
    <source>
        <dbReference type="ARBA" id="ARBA00022989"/>
    </source>
</evidence>
<dbReference type="PANTHER" id="PTHR46329:SF1">
    <property type="entry name" value="KILLER CELL LECTIN-LIKE RECEPTOR 2"/>
    <property type="match status" value="1"/>
</dbReference>
<protein>
    <recommendedName>
        <fullName evidence="8">Ly49-like N-terminal domain-containing protein</fullName>
    </recommendedName>
</protein>
<evidence type="ECO:0000256" key="6">
    <source>
        <dbReference type="ARBA" id="ARBA00023157"/>
    </source>
</evidence>
<dbReference type="Proteomes" id="UP001488838">
    <property type="component" value="Unassembled WGS sequence"/>
</dbReference>
<evidence type="ECO:0000256" key="7">
    <source>
        <dbReference type="ARBA" id="ARBA00023180"/>
    </source>
</evidence>
<dbReference type="Pfam" id="PF08391">
    <property type="entry name" value="Ly49"/>
    <property type="match status" value="1"/>
</dbReference>
<organism evidence="9 10">
    <name type="scientific">Myodes glareolus</name>
    <name type="common">Bank vole</name>
    <name type="synonym">Clethrionomys glareolus</name>
    <dbReference type="NCBI Taxonomy" id="447135"/>
    <lineage>
        <taxon>Eukaryota</taxon>
        <taxon>Metazoa</taxon>
        <taxon>Chordata</taxon>
        <taxon>Craniata</taxon>
        <taxon>Vertebrata</taxon>
        <taxon>Euteleostomi</taxon>
        <taxon>Mammalia</taxon>
        <taxon>Eutheria</taxon>
        <taxon>Euarchontoglires</taxon>
        <taxon>Glires</taxon>
        <taxon>Rodentia</taxon>
        <taxon>Myomorpha</taxon>
        <taxon>Muroidea</taxon>
        <taxon>Cricetidae</taxon>
        <taxon>Arvicolinae</taxon>
        <taxon>Myodes</taxon>
    </lineage>
</organism>
<proteinExistence type="predicted"/>
<dbReference type="InterPro" id="IPR013600">
    <property type="entry name" value="Ly49_N"/>
</dbReference>
<dbReference type="GO" id="GO:0016020">
    <property type="term" value="C:membrane"/>
    <property type="evidence" value="ECO:0007669"/>
    <property type="project" value="UniProtKB-SubCell"/>
</dbReference>
<evidence type="ECO:0000259" key="8">
    <source>
        <dbReference type="Pfam" id="PF08391"/>
    </source>
</evidence>